<dbReference type="EMBL" id="CAMAPE010000050">
    <property type="protein sequence ID" value="CAH9107196.1"/>
    <property type="molecule type" value="Genomic_DNA"/>
</dbReference>
<sequence>MRTGMMRRCGGMAPLCAALYLVSLTSLAVLADASNFCVTAMNKKLCEETVKGAADWNQAITKAVTIALKQIEKVDHGQVKTSIHQTKSASVGSAVDRMCTEAYANAKDLLQESLELIRNGDKTSSLNFKLSAALTSLEDCDNAFDDFKVDVASVQALNNDIDQAIRVCLAVDKSKSAARK</sequence>
<dbReference type="SUPFAM" id="SSF101148">
    <property type="entry name" value="Plant invertase/pectin methylesterase inhibitor"/>
    <property type="match status" value="1"/>
</dbReference>
<dbReference type="InterPro" id="IPR035513">
    <property type="entry name" value="Invertase/methylesterase_inhib"/>
</dbReference>
<gene>
    <name evidence="3" type="ORF">CEURO_LOCUS17655</name>
</gene>
<evidence type="ECO:0000313" key="4">
    <source>
        <dbReference type="Proteomes" id="UP001152484"/>
    </source>
</evidence>
<organism evidence="3 4">
    <name type="scientific">Cuscuta europaea</name>
    <name type="common">European dodder</name>
    <dbReference type="NCBI Taxonomy" id="41803"/>
    <lineage>
        <taxon>Eukaryota</taxon>
        <taxon>Viridiplantae</taxon>
        <taxon>Streptophyta</taxon>
        <taxon>Embryophyta</taxon>
        <taxon>Tracheophyta</taxon>
        <taxon>Spermatophyta</taxon>
        <taxon>Magnoliopsida</taxon>
        <taxon>eudicotyledons</taxon>
        <taxon>Gunneridae</taxon>
        <taxon>Pentapetalae</taxon>
        <taxon>asterids</taxon>
        <taxon>lamiids</taxon>
        <taxon>Solanales</taxon>
        <taxon>Convolvulaceae</taxon>
        <taxon>Cuscuteae</taxon>
        <taxon>Cuscuta</taxon>
        <taxon>Cuscuta subgen. Cuscuta</taxon>
    </lineage>
</organism>
<evidence type="ECO:0000256" key="1">
    <source>
        <dbReference type="SAM" id="SignalP"/>
    </source>
</evidence>
<reference evidence="3" key="1">
    <citation type="submission" date="2022-07" db="EMBL/GenBank/DDBJ databases">
        <authorList>
            <person name="Macas J."/>
            <person name="Novak P."/>
            <person name="Neumann P."/>
        </authorList>
    </citation>
    <scope>NUCLEOTIDE SEQUENCE</scope>
</reference>
<proteinExistence type="predicted"/>
<feature type="domain" description="Pectinesterase inhibitor" evidence="2">
    <location>
        <begin position="34"/>
        <end position="171"/>
    </location>
</feature>
<comment type="caution">
    <text evidence="3">The sequence shown here is derived from an EMBL/GenBank/DDBJ whole genome shotgun (WGS) entry which is preliminary data.</text>
</comment>
<evidence type="ECO:0000259" key="2">
    <source>
        <dbReference type="Pfam" id="PF04043"/>
    </source>
</evidence>
<dbReference type="Proteomes" id="UP001152484">
    <property type="component" value="Unassembled WGS sequence"/>
</dbReference>
<name>A0A9P0ZPA0_CUSEU</name>
<keyword evidence="1" id="KW-0732">Signal</keyword>
<feature type="signal peptide" evidence="1">
    <location>
        <begin position="1"/>
        <end position="33"/>
    </location>
</feature>
<dbReference type="GO" id="GO:0004857">
    <property type="term" value="F:enzyme inhibitor activity"/>
    <property type="evidence" value="ECO:0007669"/>
    <property type="project" value="InterPro"/>
</dbReference>
<protein>
    <recommendedName>
        <fullName evidence="2">Pectinesterase inhibitor domain-containing protein</fullName>
    </recommendedName>
</protein>
<dbReference type="InterPro" id="IPR006501">
    <property type="entry name" value="Pectinesterase_inhib_dom"/>
</dbReference>
<feature type="chain" id="PRO_5040141653" description="Pectinesterase inhibitor domain-containing protein" evidence="1">
    <location>
        <begin position="34"/>
        <end position="180"/>
    </location>
</feature>
<accession>A0A9P0ZPA0</accession>
<dbReference type="OrthoDB" id="1287185at2759"/>
<dbReference type="Gene3D" id="1.20.140.40">
    <property type="entry name" value="Invertase/pectin methylesterase inhibitor family protein"/>
    <property type="match status" value="1"/>
</dbReference>
<dbReference type="Pfam" id="PF04043">
    <property type="entry name" value="PMEI"/>
    <property type="match status" value="1"/>
</dbReference>
<keyword evidence="4" id="KW-1185">Reference proteome</keyword>
<evidence type="ECO:0000313" key="3">
    <source>
        <dbReference type="EMBL" id="CAH9107196.1"/>
    </source>
</evidence>
<dbReference type="AlphaFoldDB" id="A0A9P0ZPA0"/>